<gene>
    <name evidence="4" type="ORF">UXM345_LOCUS24538</name>
    <name evidence="3" type="ORF">XDN619_LOCUS15021</name>
</gene>
<sequence length="254" mass="29731">MSLLFSLCLLSIPIGIFANNTYNVTLSPFYLRARIHDSRTADIQFEIEQNNTQRECRTYEFTIRHNDKNSYSMPQQNLTFWRNSLELTQLTVGKYNICAIICSEYLKTNDSYDKILKKRASLEPIAACVTIRVYRSHFLILTLYILAFIILVFLQITFTLRKRKFHAQIQHSLAEFKHMLHKWNAAQEHMTSTVRRHSSSTLHDLFTQSASSIEHSIASLLHLTAEEHQLPHFTVVPFENSNDFQEQPKTFEIE</sequence>
<accession>A0A816SD91</accession>
<dbReference type="Proteomes" id="UP000663887">
    <property type="component" value="Unassembled WGS sequence"/>
</dbReference>
<evidence type="ECO:0000313" key="3">
    <source>
        <dbReference type="EMBL" id="CAF2082410.1"/>
    </source>
</evidence>
<comment type="caution">
    <text evidence="3">The sequence shown here is derived from an EMBL/GenBank/DDBJ whole genome shotgun (WGS) entry which is preliminary data.</text>
</comment>
<dbReference type="Proteomes" id="UP000663842">
    <property type="component" value="Unassembled WGS sequence"/>
</dbReference>
<feature type="transmembrane region" description="Helical" evidence="1">
    <location>
        <begin position="138"/>
        <end position="160"/>
    </location>
</feature>
<protein>
    <submittedName>
        <fullName evidence="3">Uncharacterized protein</fullName>
    </submittedName>
</protein>
<keyword evidence="2" id="KW-0732">Signal</keyword>
<evidence type="ECO:0000313" key="5">
    <source>
        <dbReference type="Proteomes" id="UP000663887"/>
    </source>
</evidence>
<dbReference type="EMBL" id="CAJOBF010004485">
    <property type="protein sequence ID" value="CAF4140513.1"/>
    <property type="molecule type" value="Genomic_DNA"/>
</dbReference>
<name>A0A816SD91_9BILA</name>
<reference evidence="3" key="1">
    <citation type="submission" date="2021-02" db="EMBL/GenBank/DDBJ databases">
        <authorList>
            <person name="Nowell W R."/>
        </authorList>
    </citation>
    <scope>NUCLEOTIDE SEQUENCE</scope>
</reference>
<keyword evidence="1" id="KW-0812">Transmembrane</keyword>
<dbReference type="AlphaFoldDB" id="A0A816SD91"/>
<organism evidence="3 5">
    <name type="scientific">Rotaria magnacalcarata</name>
    <dbReference type="NCBI Taxonomy" id="392030"/>
    <lineage>
        <taxon>Eukaryota</taxon>
        <taxon>Metazoa</taxon>
        <taxon>Spiralia</taxon>
        <taxon>Gnathifera</taxon>
        <taxon>Rotifera</taxon>
        <taxon>Eurotatoria</taxon>
        <taxon>Bdelloidea</taxon>
        <taxon>Philodinida</taxon>
        <taxon>Philodinidae</taxon>
        <taxon>Rotaria</taxon>
    </lineage>
</organism>
<keyword evidence="1" id="KW-1133">Transmembrane helix</keyword>
<proteinExistence type="predicted"/>
<feature type="signal peptide" evidence="2">
    <location>
        <begin position="1"/>
        <end position="18"/>
    </location>
</feature>
<evidence type="ECO:0000256" key="1">
    <source>
        <dbReference type="SAM" id="Phobius"/>
    </source>
</evidence>
<dbReference type="EMBL" id="CAJNRG010006072">
    <property type="protein sequence ID" value="CAF2082410.1"/>
    <property type="molecule type" value="Genomic_DNA"/>
</dbReference>
<evidence type="ECO:0000256" key="2">
    <source>
        <dbReference type="SAM" id="SignalP"/>
    </source>
</evidence>
<feature type="chain" id="PRO_5036230585" evidence="2">
    <location>
        <begin position="19"/>
        <end position="254"/>
    </location>
</feature>
<evidence type="ECO:0000313" key="4">
    <source>
        <dbReference type="EMBL" id="CAF4140513.1"/>
    </source>
</evidence>
<keyword evidence="1" id="KW-0472">Membrane</keyword>